<dbReference type="AlphaFoldDB" id="E0NS82"/>
<keyword evidence="1" id="KW-0812">Transmembrane</keyword>
<feature type="transmembrane region" description="Helical" evidence="1">
    <location>
        <begin position="364"/>
        <end position="385"/>
    </location>
</feature>
<dbReference type="RefSeq" id="WP_006948977.1">
    <property type="nucleotide sequence ID" value="NZ_BAJI01000021.1"/>
</dbReference>
<keyword evidence="1" id="KW-1133">Transmembrane helix</keyword>
<evidence type="ECO:0000313" key="2">
    <source>
        <dbReference type="EMBL" id="EFM02045.1"/>
    </source>
</evidence>
<feature type="transmembrane region" description="Helical" evidence="1">
    <location>
        <begin position="295"/>
        <end position="315"/>
    </location>
</feature>
<feature type="transmembrane region" description="Helical" evidence="1">
    <location>
        <begin position="391"/>
        <end position="415"/>
    </location>
</feature>
<dbReference type="EMBL" id="AEEI01000034">
    <property type="protein sequence ID" value="EFM02045.1"/>
    <property type="molecule type" value="Genomic_DNA"/>
</dbReference>
<feature type="transmembrane region" description="Helical" evidence="1">
    <location>
        <begin position="110"/>
        <end position="133"/>
    </location>
</feature>
<comment type="caution">
    <text evidence="2">The sequence shown here is derived from an EMBL/GenBank/DDBJ whole genome shotgun (WGS) entry which is preliminary data.</text>
</comment>
<feature type="transmembrane region" description="Helical" evidence="1">
    <location>
        <begin position="222"/>
        <end position="239"/>
    </location>
</feature>
<keyword evidence="3" id="KW-1185">Reference proteome</keyword>
<evidence type="ECO:0000256" key="1">
    <source>
        <dbReference type="SAM" id="Phobius"/>
    </source>
</evidence>
<gene>
    <name evidence="2" type="ORF">HMPREF0658_1033</name>
</gene>
<dbReference type="HOGENOM" id="CLU_042400_0_0_10"/>
<proteinExistence type="predicted"/>
<dbReference type="Pfam" id="PF18940">
    <property type="entry name" value="DUF5687"/>
    <property type="match status" value="1"/>
</dbReference>
<dbReference type="Proteomes" id="UP000004394">
    <property type="component" value="Unassembled WGS sequence"/>
</dbReference>
<dbReference type="BioCyc" id="PMAR862515-HMP:GMOO-1049-MONOMER"/>
<feature type="transmembrane region" description="Helical" evidence="1">
    <location>
        <begin position="66"/>
        <end position="89"/>
    </location>
</feature>
<keyword evidence="1" id="KW-0472">Membrane</keyword>
<feature type="transmembrane region" description="Helical" evidence="1">
    <location>
        <begin position="464"/>
        <end position="484"/>
    </location>
</feature>
<dbReference type="STRING" id="862515.HMPREF0658_1033"/>
<dbReference type="eggNOG" id="ENOG502Z8FC">
    <property type="taxonomic scope" value="Bacteria"/>
</dbReference>
<evidence type="ECO:0000313" key="3">
    <source>
        <dbReference type="Proteomes" id="UP000004394"/>
    </source>
</evidence>
<feature type="transmembrane region" description="Helical" evidence="1">
    <location>
        <begin position="36"/>
        <end position="60"/>
    </location>
</feature>
<protein>
    <submittedName>
        <fullName evidence="2">Uncharacterized protein</fullName>
    </submittedName>
</protein>
<feature type="transmembrane region" description="Helical" evidence="1">
    <location>
        <begin position="436"/>
        <end position="458"/>
    </location>
</feature>
<dbReference type="OrthoDB" id="1014144at2"/>
<feature type="transmembrane region" description="Helical" evidence="1">
    <location>
        <begin position="179"/>
        <end position="202"/>
    </location>
</feature>
<dbReference type="InterPro" id="IPR043742">
    <property type="entry name" value="DUF5687"/>
</dbReference>
<feature type="transmembrane region" description="Helical" evidence="1">
    <location>
        <begin position="145"/>
        <end position="167"/>
    </location>
</feature>
<reference evidence="2" key="1">
    <citation type="submission" date="2010-07" db="EMBL/GenBank/DDBJ databases">
        <authorList>
            <person name="Muzny D."/>
            <person name="Qin X."/>
            <person name="Deng J."/>
            <person name="Jiang H."/>
            <person name="Liu Y."/>
            <person name="Qu J."/>
            <person name="Song X.-Z."/>
            <person name="Zhang L."/>
            <person name="Thornton R."/>
            <person name="Coyle M."/>
            <person name="Francisco L."/>
            <person name="Jackson L."/>
            <person name="Javaid M."/>
            <person name="Korchina V."/>
            <person name="Kovar C."/>
            <person name="Mata R."/>
            <person name="Mathew T."/>
            <person name="Ngo R."/>
            <person name="Nguyen L."/>
            <person name="Nguyen N."/>
            <person name="Okwuonu G."/>
            <person name="Ongeri F."/>
            <person name="Pham C."/>
            <person name="Simmons D."/>
            <person name="Wilczek-Boney K."/>
            <person name="Hale W."/>
            <person name="Jakkamsetti A."/>
            <person name="Pham P."/>
            <person name="Ruth R."/>
            <person name="San Lucas F."/>
            <person name="Warren J."/>
            <person name="Zhang J."/>
            <person name="Zhao Z."/>
            <person name="Zhou C."/>
            <person name="Zhu D."/>
            <person name="Lee S."/>
            <person name="Bess C."/>
            <person name="Blankenburg K."/>
            <person name="Forbes L."/>
            <person name="Fu Q."/>
            <person name="Gubbala S."/>
            <person name="Hirani K."/>
            <person name="Jayaseelan J.C."/>
            <person name="Lara F."/>
            <person name="Munidasa M."/>
            <person name="Palculict T."/>
            <person name="Patil S."/>
            <person name="Pu L.-L."/>
            <person name="Saada N."/>
            <person name="Tang L."/>
            <person name="Weissenberger G."/>
            <person name="Zhu Y."/>
            <person name="Hemphill L."/>
            <person name="Shang Y."/>
            <person name="Youmans B."/>
            <person name="Ayvaz T."/>
            <person name="Ross M."/>
            <person name="Santibanez J."/>
            <person name="Aqrawi P."/>
            <person name="Gross S."/>
            <person name="Joshi V."/>
            <person name="Fowler G."/>
            <person name="Nazareth L."/>
            <person name="Reid J."/>
            <person name="Worley K."/>
            <person name="Petrosino J."/>
            <person name="Highlander S."/>
            <person name="Gibbs R."/>
        </authorList>
    </citation>
    <scope>NUCLEOTIDE SEQUENCE [LARGE SCALE GENOMIC DNA]</scope>
    <source>
        <strain evidence="2">DSM 16973</strain>
    </source>
</reference>
<sequence>MKLSTSYFQLLRIILHHRKLYDKRNLTFEENRTAKILVWIFQSFLLCYFIFISVLLALAAQESRTITAYELMFGFLPFILSIDFLIRLIRQQTPSQLIKPYILLPISKYICIDCFIFASLGSYTNLIWFTIFLPYAIISVLFSEGLGITFCFLLGLYIVVLICNQWYAIVRALTRKHLLWWFLPIAVYVLVYAPLFLGRHVSIERLLHFYASFGTSICRGHWLAWLILSALLAFTIYVNRKIQLRLVLSEVQRQETAKAARVFRLSLFDRYGEIGEYMKLEIKSIMRNKAVRTSFLVANAVIVMFSAIISLSGIYDNTFMLNFWCLYNFVIYGATMLTRIMCYEGNYIDCLMVHRENILSLLKAKYYLFSLLLVIPLLFMLPTVFVGKCSLLMLFTFMFLAVGPVYFCLFQMAVYNKRTIPLNTKYTGKGMMENNYIQIVVQLVIFTVPLLFLNLLQLVVSETIAYIVLILFSIAFMLSSNIWIHRIYRRMMNRRYSLIEGFHTSR</sequence>
<name>E0NS82_9BACT</name>
<accession>E0NS82</accession>
<feature type="transmembrane region" description="Helical" evidence="1">
    <location>
        <begin position="321"/>
        <end position="343"/>
    </location>
</feature>
<organism evidence="2 3">
    <name type="scientific">Hoylesella marshii DSM 16973 = JCM 13450</name>
    <dbReference type="NCBI Taxonomy" id="862515"/>
    <lineage>
        <taxon>Bacteria</taxon>
        <taxon>Pseudomonadati</taxon>
        <taxon>Bacteroidota</taxon>
        <taxon>Bacteroidia</taxon>
        <taxon>Bacteroidales</taxon>
        <taxon>Prevotellaceae</taxon>
        <taxon>Hoylesella</taxon>
    </lineage>
</organism>